<dbReference type="GO" id="GO:0005737">
    <property type="term" value="C:cytoplasm"/>
    <property type="evidence" value="ECO:0000318"/>
    <property type="project" value="GO_Central"/>
</dbReference>
<dbReference type="AlphaFoldDB" id="D8T0J9"/>
<evidence type="ECO:0000256" key="2">
    <source>
        <dbReference type="ARBA" id="ARBA00022701"/>
    </source>
</evidence>
<dbReference type="PRINTS" id="PR01162">
    <property type="entry name" value="ALPHATUBULIN"/>
</dbReference>
<evidence type="ECO:0000256" key="4">
    <source>
        <dbReference type="ARBA" id="ARBA00022801"/>
    </source>
</evidence>
<dbReference type="eggNOG" id="KOG1376">
    <property type="taxonomic scope" value="Eukaryota"/>
</dbReference>
<dbReference type="GO" id="GO:0000278">
    <property type="term" value="P:mitotic cell cycle"/>
    <property type="evidence" value="ECO:0000318"/>
    <property type="project" value="GO_Central"/>
</dbReference>
<dbReference type="STRING" id="88036.D8T0J9"/>
<evidence type="ECO:0008006" key="9">
    <source>
        <dbReference type="Google" id="ProtNLM"/>
    </source>
</evidence>
<dbReference type="InterPro" id="IPR002452">
    <property type="entry name" value="Alpha_tubulin"/>
</dbReference>
<keyword evidence="4" id="KW-0378">Hydrolase</keyword>
<dbReference type="PRINTS" id="PR01161">
    <property type="entry name" value="TUBULIN"/>
</dbReference>
<comment type="similarity">
    <text evidence="1">Belongs to the tubulin family.</text>
</comment>
<protein>
    <recommendedName>
        <fullName evidence="9">Tubulin/FtsZ GTPase domain-containing protein</fullName>
    </recommendedName>
</protein>
<dbReference type="GO" id="GO:0000226">
    <property type="term" value="P:microtubule cytoskeleton organization"/>
    <property type="evidence" value="ECO:0000318"/>
    <property type="project" value="GO_Central"/>
</dbReference>
<evidence type="ECO:0000313" key="7">
    <source>
        <dbReference type="EMBL" id="EFJ09917.1"/>
    </source>
</evidence>
<dbReference type="SUPFAM" id="SSF55307">
    <property type="entry name" value="Tubulin C-terminal domain-like"/>
    <property type="match status" value="1"/>
</dbReference>
<dbReference type="OMA" id="ADECAGM"/>
<evidence type="ECO:0000313" key="8">
    <source>
        <dbReference type="Proteomes" id="UP000001514"/>
    </source>
</evidence>
<evidence type="ECO:0000256" key="1">
    <source>
        <dbReference type="ARBA" id="ARBA00009636"/>
    </source>
</evidence>
<sequence length="251" mass="27653">MPTDRISGRDDAFNTFFSETGAGKHVPRSLFLDLEPTVIEVRTGTYSQLFHPEQLISGKEDAARSLQTIEGFLIFNAVGLRSASRLTTARSRSLALRSSRRLYVPSTHSLLEHTDVGHLRQLRHHLHQPQQARATGMLVISSLTTLLRFDGARHYRVPDQLGALSPDSSSYAPVISAEKAYDEQLSVSEITMRPVTASTWPAASCTDVTWSLRTTIKTHQVVDWCPTGVKSGINYQPLTVVPGGESKEPSA</sequence>
<proteinExistence type="inferred from homology"/>
<dbReference type="KEGG" id="smo:SELMODRAFT_235703"/>
<dbReference type="HOGENOM" id="CLU_1108624_0_0_1"/>
<keyword evidence="5" id="KW-0342">GTP-binding</keyword>
<dbReference type="GO" id="GO:0016787">
    <property type="term" value="F:hydrolase activity"/>
    <property type="evidence" value="ECO:0007669"/>
    <property type="project" value="UniProtKB-KW"/>
</dbReference>
<dbReference type="Gramene" id="EFJ09917">
    <property type="protein sequence ID" value="EFJ09917"/>
    <property type="gene ID" value="SELMODRAFT_235703"/>
</dbReference>
<dbReference type="Gene3D" id="3.40.50.1440">
    <property type="entry name" value="Tubulin/FtsZ, GTPase domain"/>
    <property type="match status" value="2"/>
</dbReference>
<dbReference type="InterPro" id="IPR008280">
    <property type="entry name" value="Tub_FtsZ_C"/>
</dbReference>
<keyword evidence="8" id="KW-1185">Reference proteome</keyword>
<name>D8T0J9_SELML</name>
<dbReference type="SUPFAM" id="SSF52490">
    <property type="entry name" value="Tubulin nucleotide-binding domain-like"/>
    <property type="match status" value="1"/>
</dbReference>
<evidence type="ECO:0000256" key="6">
    <source>
        <dbReference type="ARBA" id="ARBA00049117"/>
    </source>
</evidence>
<reference evidence="7 8" key="1">
    <citation type="journal article" date="2011" name="Science">
        <title>The Selaginella genome identifies genetic changes associated with the evolution of vascular plants.</title>
        <authorList>
            <person name="Banks J.A."/>
            <person name="Nishiyama T."/>
            <person name="Hasebe M."/>
            <person name="Bowman J.L."/>
            <person name="Gribskov M."/>
            <person name="dePamphilis C."/>
            <person name="Albert V.A."/>
            <person name="Aono N."/>
            <person name="Aoyama T."/>
            <person name="Ambrose B.A."/>
            <person name="Ashton N.W."/>
            <person name="Axtell M.J."/>
            <person name="Barker E."/>
            <person name="Barker M.S."/>
            <person name="Bennetzen J.L."/>
            <person name="Bonawitz N.D."/>
            <person name="Chapple C."/>
            <person name="Cheng C."/>
            <person name="Correa L.G."/>
            <person name="Dacre M."/>
            <person name="DeBarry J."/>
            <person name="Dreyer I."/>
            <person name="Elias M."/>
            <person name="Engstrom E.M."/>
            <person name="Estelle M."/>
            <person name="Feng L."/>
            <person name="Finet C."/>
            <person name="Floyd S.K."/>
            <person name="Frommer W.B."/>
            <person name="Fujita T."/>
            <person name="Gramzow L."/>
            <person name="Gutensohn M."/>
            <person name="Harholt J."/>
            <person name="Hattori M."/>
            <person name="Heyl A."/>
            <person name="Hirai T."/>
            <person name="Hiwatashi Y."/>
            <person name="Ishikawa M."/>
            <person name="Iwata M."/>
            <person name="Karol K.G."/>
            <person name="Koehler B."/>
            <person name="Kolukisaoglu U."/>
            <person name="Kubo M."/>
            <person name="Kurata T."/>
            <person name="Lalonde S."/>
            <person name="Li K."/>
            <person name="Li Y."/>
            <person name="Litt A."/>
            <person name="Lyons E."/>
            <person name="Manning G."/>
            <person name="Maruyama T."/>
            <person name="Michael T.P."/>
            <person name="Mikami K."/>
            <person name="Miyazaki S."/>
            <person name="Morinaga S."/>
            <person name="Murata T."/>
            <person name="Mueller-Roeber B."/>
            <person name="Nelson D.R."/>
            <person name="Obara M."/>
            <person name="Oguri Y."/>
            <person name="Olmstead R.G."/>
            <person name="Onodera N."/>
            <person name="Petersen B.L."/>
            <person name="Pils B."/>
            <person name="Prigge M."/>
            <person name="Rensing S.A."/>
            <person name="Riano-Pachon D.M."/>
            <person name="Roberts A.W."/>
            <person name="Sato Y."/>
            <person name="Scheller H.V."/>
            <person name="Schulz B."/>
            <person name="Schulz C."/>
            <person name="Shakirov E.V."/>
            <person name="Shibagaki N."/>
            <person name="Shinohara N."/>
            <person name="Shippen D.E."/>
            <person name="Soerensen I."/>
            <person name="Sotooka R."/>
            <person name="Sugimoto N."/>
            <person name="Sugita M."/>
            <person name="Sumikawa N."/>
            <person name="Tanurdzic M."/>
            <person name="Theissen G."/>
            <person name="Ulvskov P."/>
            <person name="Wakazuki S."/>
            <person name="Weng J.K."/>
            <person name="Willats W.W."/>
            <person name="Wipf D."/>
            <person name="Wolf P.G."/>
            <person name="Yang L."/>
            <person name="Zimmer A.D."/>
            <person name="Zhu Q."/>
            <person name="Mitros T."/>
            <person name="Hellsten U."/>
            <person name="Loque D."/>
            <person name="Otillar R."/>
            <person name="Salamov A."/>
            <person name="Schmutz J."/>
            <person name="Shapiro H."/>
            <person name="Lindquist E."/>
            <person name="Lucas S."/>
            <person name="Rokhsar D."/>
            <person name="Grigoriev I.V."/>
        </authorList>
    </citation>
    <scope>NUCLEOTIDE SEQUENCE [LARGE SCALE GENOMIC DNA]</scope>
</reference>
<dbReference type="InParanoid" id="D8T0J9"/>
<keyword evidence="2" id="KW-0493">Microtubule</keyword>
<gene>
    <name evidence="7" type="ORF">SELMODRAFT_235703</name>
</gene>
<comment type="catalytic activity">
    <reaction evidence="6">
        <text>GTP + H2O = GDP + phosphate + H(+)</text>
        <dbReference type="Rhea" id="RHEA:19669"/>
        <dbReference type="ChEBI" id="CHEBI:15377"/>
        <dbReference type="ChEBI" id="CHEBI:15378"/>
        <dbReference type="ChEBI" id="CHEBI:37565"/>
        <dbReference type="ChEBI" id="CHEBI:43474"/>
        <dbReference type="ChEBI" id="CHEBI:58189"/>
    </reaction>
    <physiologicalReaction direction="left-to-right" evidence="6">
        <dbReference type="Rhea" id="RHEA:19670"/>
    </physiologicalReaction>
</comment>
<evidence type="ECO:0000256" key="5">
    <source>
        <dbReference type="ARBA" id="ARBA00023134"/>
    </source>
</evidence>
<dbReference type="GO" id="GO:0005874">
    <property type="term" value="C:microtubule"/>
    <property type="evidence" value="ECO:0000318"/>
    <property type="project" value="GO_Central"/>
</dbReference>
<dbReference type="PANTHER" id="PTHR11588">
    <property type="entry name" value="TUBULIN"/>
    <property type="match status" value="1"/>
</dbReference>
<dbReference type="InterPro" id="IPR000217">
    <property type="entry name" value="Tubulin"/>
</dbReference>
<dbReference type="GO" id="GO:0005525">
    <property type="term" value="F:GTP binding"/>
    <property type="evidence" value="ECO:0000318"/>
    <property type="project" value="GO_Central"/>
</dbReference>
<organism evidence="8">
    <name type="scientific">Selaginella moellendorffii</name>
    <name type="common">Spikemoss</name>
    <dbReference type="NCBI Taxonomy" id="88036"/>
    <lineage>
        <taxon>Eukaryota</taxon>
        <taxon>Viridiplantae</taxon>
        <taxon>Streptophyta</taxon>
        <taxon>Embryophyta</taxon>
        <taxon>Tracheophyta</taxon>
        <taxon>Lycopodiopsida</taxon>
        <taxon>Selaginellales</taxon>
        <taxon>Selaginellaceae</taxon>
        <taxon>Selaginella</taxon>
    </lineage>
</organism>
<dbReference type="InterPro" id="IPR036525">
    <property type="entry name" value="Tubulin/FtsZ_GTPase_sf"/>
</dbReference>
<keyword evidence="3" id="KW-0547">Nucleotide-binding</keyword>
<accession>D8T0J9</accession>
<dbReference type="Proteomes" id="UP000001514">
    <property type="component" value="Unassembled WGS sequence"/>
</dbReference>
<dbReference type="EMBL" id="GL377658">
    <property type="protein sequence ID" value="EFJ09917.1"/>
    <property type="molecule type" value="Genomic_DNA"/>
</dbReference>
<dbReference type="GO" id="GO:0005200">
    <property type="term" value="F:structural constituent of cytoskeleton"/>
    <property type="evidence" value="ECO:0000318"/>
    <property type="project" value="GO_Central"/>
</dbReference>
<evidence type="ECO:0000256" key="3">
    <source>
        <dbReference type="ARBA" id="ARBA00022741"/>
    </source>
</evidence>